<dbReference type="EMBL" id="CP025066">
    <property type="protein sequence ID" value="AUX09182.1"/>
    <property type="molecule type" value="Genomic_DNA"/>
</dbReference>
<dbReference type="SUPFAM" id="SSF55331">
    <property type="entry name" value="Tautomerase/MIF"/>
    <property type="match status" value="1"/>
</dbReference>
<dbReference type="AlphaFoldDB" id="A0A343TJB0"/>
<name>A0A343TJB0_9EURY</name>
<protein>
    <submittedName>
        <fullName evidence="1">4-oxalocrotonate tautomerase</fullName>
    </submittedName>
</protein>
<dbReference type="InterPro" id="IPR037479">
    <property type="entry name" value="Tauto_MSAD"/>
</dbReference>
<dbReference type="Gene3D" id="3.30.429.10">
    <property type="entry name" value="Macrophage Migration Inhibitory Factor"/>
    <property type="match status" value="1"/>
</dbReference>
<reference evidence="2" key="1">
    <citation type="submission" date="2017-11" db="EMBL/GenBank/DDBJ databases">
        <title>Phenotypic and genomic properties of facultatively anaerobic sulfur-reducing natronoarchaea from hypersaline soda lakes.</title>
        <authorList>
            <person name="Sorokin D.Y."/>
            <person name="Kublanov I.V."/>
            <person name="Roman P."/>
            <person name="Sinninghe Damste J.S."/>
            <person name="Golyshin P.N."/>
            <person name="Rojo D."/>
            <person name="Ciordia S."/>
            <person name="Mena M.D.C."/>
            <person name="Ferrer M."/>
            <person name="Messina E."/>
            <person name="Smedile F."/>
            <person name="La Spada G."/>
            <person name="La Cono V."/>
            <person name="Yakimov M.M."/>
        </authorList>
    </citation>
    <scope>NUCLEOTIDE SEQUENCE [LARGE SCALE GENOMIC DNA]</scope>
    <source>
        <strain evidence="2">AArc-Sl</strain>
    </source>
</reference>
<dbReference type="Pfam" id="PF14552">
    <property type="entry name" value="Tautomerase_2"/>
    <property type="match status" value="1"/>
</dbReference>
<dbReference type="Proteomes" id="UP000263012">
    <property type="component" value="Chromosome"/>
</dbReference>
<gene>
    <name evidence="1" type="ORF">AArcSl_1553</name>
</gene>
<evidence type="ECO:0000313" key="1">
    <source>
        <dbReference type="EMBL" id="AUX09182.1"/>
    </source>
</evidence>
<dbReference type="InterPro" id="IPR014347">
    <property type="entry name" value="Tautomerase/MIF_sf"/>
</dbReference>
<dbReference type="KEGG" id="hdf:AArcSl_1553"/>
<proteinExistence type="predicted"/>
<keyword evidence="2" id="KW-1185">Reference proteome</keyword>
<evidence type="ECO:0000313" key="2">
    <source>
        <dbReference type="Proteomes" id="UP000263012"/>
    </source>
</evidence>
<sequence>MLSITTNKRIDPDAKQLFSASLAETYAEVMDSETGYLAVKHDSVDRGDLWLGRAGGSKGDVVLLEADVRAGRSVERRRAFVLEFIETVHEKWDVPASNVKVVFTEHDGTHMMGHDRVGGDWKPEG</sequence>
<organism evidence="1 2">
    <name type="scientific">Halalkaliarchaeum desulfuricum</name>
    <dbReference type="NCBI Taxonomy" id="2055893"/>
    <lineage>
        <taxon>Archaea</taxon>
        <taxon>Methanobacteriati</taxon>
        <taxon>Methanobacteriota</taxon>
        <taxon>Stenosarchaea group</taxon>
        <taxon>Halobacteria</taxon>
        <taxon>Halobacteriales</taxon>
        <taxon>Haloferacaceae</taxon>
        <taxon>Halalkaliarchaeum</taxon>
    </lineage>
</organism>
<accession>A0A343TJB0</accession>